<keyword evidence="5 7" id="KW-0472">Membrane</keyword>
<dbReference type="SUPFAM" id="SSF55785">
    <property type="entry name" value="PYP-like sensor domain (PAS domain)"/>
    <property type="match status" value="1"/>
</dbReference>
<dbReference type="EMBL" id="JAPFFF010000005">
    <property type="protein sequence ID" value="KAK8888947.1"/>
    <property type="molecule type" value="Genomic_DNA"/>
</dbReference>
<evidence type="ECO:0000256" key="2">
    <source>
        <dbReference type="ARBA" id="ARBA00022692"/>
    </source>
</evidence>
<comment type="subcellular location">
    <subcellularLocation>
        <location evidence="1">Membrane</location>
    </subcellularLocation>
</comment>
<keyword evidence="4 7" id="KW-1133">Transmembrane helix</keyword>
<sequence>MGLHAFPLLPFATQTVVSNQTMTNESNSFSTIDIDADEDLAQTLSDHNTLISSRINELKIPSIRHIRIISIFLFVVFMIAPTIAILVYATHFINSMTDPLDFMSYLSILRSYNFQLPLWAHHWINEHLEFPPDNKPMFEKPKFTHIPTTLGSSTDTFDQLKYLLLESLTICEKIGSFRAFETSDIYMKPVHDVMFEETIPYDNYKSINTSESLTTSLLLFYLDSIMELSSMTEKTPDFSMFNSSKLLNPYLNANSFATHISNSLVGITRYINEKSTKIDQIIRIVEIVACVVFGVVWILLLVYQLIELKRNKQDVYKCLISLPKNVVSTMSESMRVLKKDDNEMSRTNTELDTEMNKQEENLLKIFASAGDSTANLSGDIIVFSVAYLLMMAVAIIIVVLLCETFPKISKTLTSNTPHLDDVMGTTAYMIGIFLALNNAVIANTNGYNGMVQINEGIGGRPIISSLGRVSDRLATYLSYYHRARYGTADHSEPMFDRYSEGIARASQILSCENESKIYEDIHDTYSCFQADSQILLFEPFVNKFIQPILDNVTGCRIRTTDKIFIELWILACNLYDTLFYPMFDGIVPDMKQMMNDSIPATRTPVIFLVFVGLILTIIILAQSFQSESKMKFALKLLLHAQSKIVLQIPKISEILSGDFSSHSKDTTQRNEIFFQNVVQNLPDAVIIANQQFQVETCNTAFERIFHRPPLTGDVRDFFSSDIFDKDVTPILADQSNKMLVAYHEGSTMAYLVISCGVSNQHFIIIARDETQTTMYNTLIKEERSKSDQLLASILPANLVTRVQEGETNISFSVQSATVTFMDIVEFTPWCASNTAAMVMMSLNHLYKEFDAALAMKPTMTKIKCIGDCYMAAGGIFSEVNQPAVHSKEVVDFCLDCIAAVRKIDKEINQTLRIRAGVATGGPLVAGVLGTEKPTFEIIGPCINMAQQMEHNGVPMLVHISRSVYELIYMGDFVIKERGQIQIKNGTALTYLVESRKSGAHASSQS</sequence>
<keyword evidence="6" id="KW-0456">Lyase</keyword>
<dbReference type="InterPro" id="IPR035965">
    <property type="entry name" value="PAS-like_dom_sf"/>
</dbReference>
<evidence type="ECO:0000313" key="10">
    <source>
        <dbReference type="Proteomes" id="UP001470230"/>
    </source>
</evidence>
<evidence type="ECO:0000256" key="7">
    <source>
        <dbReference type="SAM" id="Phobius"/>
    </source>
</evidence>
<dbReference type="Pfam" id="PF13188">
    <property type="entry name" value="PAS_8"/>
    <property type="match status" value="1"/>
</dbReference>
<dbReference type="InterPro" id="IPR000014">
    <property type="entry name" value="PAS"/>
</dbReference>
<feature type="transmembrane region" description="Helical" evidence="7">
    <location>
        <begin position="68"/>
        <end position="90"/>
    </location>
</feature>
<dbReference type="CDD" id="cd07302">
    <property type="entry name" value="CHD"/>
    <property type="match status" value="1"/>
</dbReference>
<evidence type="ECO:0000256" key="4">
    <source>
        <dbReference type="ARBA" id="ARBA00022989"/>
    </source>
</evidence>
<evidence type="ECO:0000256" key="5">
    <source>
        <dbReference type="ARBA" id="ARBA00023136"/>
    </source>
</evidence>
<evidence type="ECO:0000259" key="8">
    <source>
        <dbReference type="PROSITE" id="PS50125"/>
    </source>
</evidence>
<name>A0ABR2KET2_9EUKA</name>
<gene>
    <name evidence="9" type="ORF">M9Y10_033688</name>
</gene>
<proteinExistence type="predicted"/>
<keyword evidence="10" id="KW-1185">Reference proteome</keyword>
<feature type="transmembrane region" description="Helical" evidence="7">
    <location>
        <begin position="284"/>
        <end position="306"/>
    </location>
</feature>
<dbReference type="PROSITE" id="PS50125">
    <property type="entry name" value="GUANYLATE_CYCLASE_2"/>
    <property type="match status" value="1"/>
</dbReference>
<keyword evidence="2 7" id="KW-0812">Transmembrane</keyword>
<evidence type="ECO:0000313" key="9">
    <source>
        <dbReference type="EMBL" id="KAK8888947.1"/>
    </source>
</evidence>
<dbReference type="PANTHER" id="PTHR11920">
    <property type="entry name" value="GUANYLYL CYCLASE"/>
    <property type="match status" value="1"/>
</dbReference>
<accession>A0ABR2KET2</accession>
<dbReference type="SMART" id="SM00044">
    <property type="entry name" value="CYCc"/>
    <property type="match status" value="1"/>
</dbReference>
<comment type="caution">
    <text evidence="9">The sequence shown here is derived from an EMBL/GenBank/DDBJ whole genome shotgun (WGS) entry which is preliminary data.</text>
</comment>
<dbReference type="SUPFAM" id="SSF55073">
    <property type="entry name" value="Nucleotide cyclase"/>
    <property type="match status" value="1"/>
</dbReference>
<dbReference type="InterPro" id="IPR001054">
    <property type="entry name" value="A/G_cyclase"/>
</dbReference>
<feature type="transmembrane region" description="Helical" evidence="7">
    <location>
        <begin position="380"/>
        <end position="402"/>
    </location>
</feature>
<feature type="domain" description="Guanylate cyclase" evidence="8">
    <location>
        <begin position="817"/>
        <end position="949"/>
    </location>
</feature>
<keyword evidence="3" id="KW-0547">Nucleotide-binding</keyword>
<dbReference type="Proteomes" id="UP001470230">
    <property type="component" value="Unassembled WGS sequence"/>
</dbReference>
<protein>
    <recommendedName>
        <fullName evidence="8">Guanylate cyclase domain-containing protein</fullName>
    </recommendedName>
</protein>
<evidence type="ECO:0000256" key="3">
    <source>
        <dbReference type="ARBA" id="ARBA00022741"/>
    </source>
</evidence>
<evidence type="ECO:0000256" key="1">
    <source>
        <dbReference type="ARBA" id="ARBA00004370"/>
    </source>
</evidence>
<dbReference type="Gene3D" id="3.30.70.1230">
    <property type="entry name" value="Nucleotide cyclase"/>
    <property type="match status" value="1"/>
</dbReference>
<dbReference type="InterPro" id="IPR050401">
    <property type="entry name" value="Cyclic_nucleotide_synthase"/>
</dbReference>
<evidence type="ECO:0000256" key="6">
    <source>
        <dbReference type="ARBA" id="ARBA00023239"/>
    </source>
</evidence>
<dbReference type="InterPro" id="IPR029787">
    <property type="entry name" value="Nucleotide_cyclase"/>
</dbReference>
<dbReference type="PANTHER" id="PTHR11920:SF335">
    <property type="entry name" value="GUANYLATE CYCLASE"/>
    <property type="match status" value="1"/>
</dbReference>
<reference evidence="9 10" key="1">
    <citation type="submission" date="2024-04" db="EMBL/GenBank/DDBJ databases">
        <title>Tritrichomonas musculus Genome.</title>
        <authorList>
            <person name="Alves-Ferreira E."/>
            <person name="Grigg M."/>
            <person name="Lorenzi H."/>
            <person name="Galac M."/>
        </authorList>
    </citation>
    <scope>NUCLEOTIDE SEQUENCE [LARGE SCALE GENOMIC DNA]</scope>
    <source>
        <strain evidence="9 10">EAF2021</strain>
    </source>
</reference>
<feature type="transmembrane region" description="Helical" evidence="7">
    <location>
        <begin position="603"/>
        <end position="621"/>
    </location>
</feature>
<organism evidence="9 10">
    <name type="scientific">Tritrichomonas musculus</name>
    <dbReference type="NCBI Taxonomy" id="1915356"/>
    <lineage>
        <taxon>Eukaryota</taxon>
        <taxon>Metamonada</taxon>
        <taxon>Parabasalia</taxon>
        <taxon>Tritrichomonadida</taxon>
        <taxon>Tritrichomonadidae</taxon>
        <taxon>Tritrichomonas</taxon>
    </lineage>
</organism>
<dbReference type="Pfam" id="PF00211">
    <property type="entry name" value="Guanylate_cyc"/>
    <property type="match status" value="1"/>
</dbReference>